<evidence type="ECO:0000256" key="1">
    <source>
        <dbReference type="SAM" id="Phobius"/>
    </source>
</evidence>
<reference evidence="2 3" key="1">
    <citation type="submission" date="2019-12" db="EMBL/GenBank/DDBJ databases">
        <title>Nitratireductor arenosus sp. nov., Isolated from sea sand, Jeju island, South Korea.</title>
        <authorList>
            <person name="Kim W."/>
        </authorList>
    </citation>
    <scope>NUCLEOTIDE SEQUENCE [LARGE SCALE GENOMIC DNA]</scope>
    <source>
        <strain evidence="2 3">CAU 1489</strain>
    </source>
</reference>
<sequence length="108" mass="11315">MMLIATLAFVLGCGLTLAGLAGSLMELWAGRRLDLRDPFVSPRHLARSLLLTVLAGPFMLLNEMLRAVGEGRRGVGAIVPGTALATIWLAATGTIVAELAFHAAALFS</sequence>
<keyword evidence="1" id="KW-1133">Transmembrane helix</keyword>
<evidence type="ECO:0000313" key="3">
    <source>
        <dbReference type="Proteomes" id="UP000463224"/>
    </source>
</evidence>
<dbReference type="RefSeq" id="WP_156714032.1">
    <property type="nucleotide sequence ID" value="NZ_WPHG01000004.1"/>
</dbReference>
<proteinExistence type="predicted"/>
<evidence type="ECO:0000313" key="2">
    <source>
        <dbReference type="EMBL" id="MVA99071.1"/>
    </source>
</evidence>
<comment type="caution">
    <text evidence="2">The sequence shown here is derived from an EMBL/GenBank/DDBJ whole genome shotgun (WGS) entry which is preliminary data.</text>
</comment>
<dbReference type="AlphaFoldDB" id="A0A844QMI3"/>
<keyword evidence="1" id="KW-0472">Membrane</keyword>
<keyword evidence="1" id="KW-0812">Transmembrane</keyword>
<gene>
    <name evidence="2" type="ORF">GN330_17625</name>
</gene>
<accession>A0A844QMI3</accession>
<feature type="transmembrane region" description="Helical" evidence="1">
    <location>
        <begin position="77"/>
        <end position="101"/>
    </location>
</feature>
<keyword evidence="3" id="KW-1185">Reference proteome</keyword>
<dbReference type="InterPro" id="IPR053803">
    <property type="entry name" value="DUF6949"/>
</dbReference>
<name>A0A844QMI3_9HYPH</name>
<dbReference type="EMBL" id="WPHG01000004">
    <property type="protein sequence ID" value="MVA99071.1"/>
    <property type="molecule type" value="Genomic_DNA"/>
</dbReference>
<dbReference type="Pfam" id="PF22258">
    <property type="entry name" value="DUF6949"/>
    <property type="match status" value="1"/>
</dbReference>
<dbReference type="Proteomes" id="UP000463224">
    <property type="component" value="Unassembled WGS sequence"/>
</dbReference>
<protein>
    <submittedName>
        <fullName evidence="2">Uncharacterized protein</fullName>
    </submittedName>
</protein>
<organism evidence="2 3">
    <name type="scientific">Nitratireductor arenosus</name>
    <dbReference type="NCBI Taxonomy" id="2682096"/>
    <lineage>
        <taxon>Bacteria</taxon>
        <taxon>Pseudomonadati</taxon>
        <taxon>Pseudomonadota</taxon>
        <taxon>Alphaproteobacteria</taxon>
        <taxon>Hyphomicrobiales</taxon>
        <taxon>Phyllobacteriaceae</taxon>
        <taxon>Nitratireductor</taxon>
    </lineage>
</organism>
<feature type="transmembrane region" description="Helical" evidence="1">
    <location>
        <begin position="45"/>
        <end position="65"/>
    </location>
</feature>